<feature type="region of interest" description="Disordered" evidence="1">
    <location>
        <begin position="33"/>
        <end position="88"/>
    </location>
</feature>
<accession>A0A3P1CGI1</accession>
<evidence type="ECO:0000256" key="1">
    <source>
        <dbReference type="SAM" id="MobiDB-lite"/>
    </source>
</evidence>
<gene>
    <name evidence="2" type="ORF">EHT87_19830</name>
</gene>
<dbReference type="RefSeq" id="WP_124908404.1">
    <property type="nucleotide sequence ID" value="NZ_RQJP01000004.1"/>
</dbReference>
<dbReference type="Proteomes" id="UP000274271">
    <property type="component" value="Unassembled WGS sequence"/>
</dbReference>
<protein>
    <submittedName>
        <fullName evidence="2">Uncharacterized protein</fullName>
    </submittedName>
</protein>
<dbReference type="AlphaFoldDB" id="A0A3P1CGI1"/>
<evidence type="ECO:0000313" key="3">
    <source>
        <dbReference type="Proteomes" id="UP000274271"/>
    </source>
</evidence>
<keyword evidence="3" id="KW-1185">Reference proteome</keyword>
<sequence>MSLLKSKIKLQQAQESLSRALITPEQFEQIKAECEQPTQAASESVEPAAVQPVSSRPRRNKPAATKPDLPAAEPGGSDYADPKNPGND</sequence>
<evidence type="ECO:0000313" key="2">
    <source>
        <dbReference type="EMBL" id="RRB12451.1"/>
    </source>
</evidence>
<reference evidence="2 3" key="1">
    <citation type="submission" date="2018-11" db="EMBL/GenBank/DDBJ databases">
        <authorList>
            <person name="Zhou Z."/>
            <person name="Wang G."/>
        </authorList>
    </citation>
    <scope>NUCLEOTIDE SEQUENCE [LARGE SCALE GENOMIC DNA]</scope>
    <source>
        <strain evidence="2 3">KCTC42998</strain>
    </source>
</reference>
<organism evidence="2 3">
    <name type="scientific">Larkinella knui</name>
    <dbReference type="NCBI Taxonomy" id="2025310"/>
    <lineage>
        <taxon>Bacteria</taxon>
        <taxon>Pseudomonadati</taxon>
        <taxon>Bacteroidota</taxon>
        <taxon>Cytophagia</taxon>
        <taxon>Cytophagales</taxon>
        <taxon>Spirosomataceae</taxon>
        <taxon>Larkinella</taxon>
    </lineage>
</organism>
<comment type="caution">
    <text evidence="2">The sequence shown here is derived from an EMBL/GenBank/DDBJ whole genome shotgun (WGS) entry which is preliminary data.</text>
</comment>
<proteinExistence type="predicted"/>
<dbReference type="EMBL" id="RQJP01000004">
    <property type="protein sequence ID" value="RRB12451.1"/>
    <property type="molecule type" value="Genomic_DNA"/>
</dbReference>
<name>A0A3P1CGI1_9BACT</name>